<sequence>MEKPTRSWDPNAPSLLWAHELRRENIQLINQLDNTRTDLATAIETIDGLKQKIDELIQRTHDEKNVINDSLQQLEARFDTKLGTMRERIEGLESENRRLRIRLDTTEQECSKHAREQYLMETIRSRVLEEVRTSLERIPGVLKRKTSRAGQTCPGSDVLVPDSMPMESVIAADRDVLRTLSDTTWGSSTQIEESLVGVVNKGQDEESNLDLYTVMKQGGKSLAEYLSAAEGMSPRLRLQNDEEEILEAFVRGLDDLSVQILIEKEMSRVGWTWDAMRAVLQLVVRPKGSPIKVDKMADRVIKQDGDHVMRKQRNMRRFIPIVPADEEEDDLYVTEMF</sequence>
<dbReference type="OrthoDB" id="4225570at2759"/>
<dbReference type="Gene3D" id="1.20.58.60">
    <property type="match status" value="1"/>
</dbReference>
<reference evidence="3" key="1">
    <citation type="journal article" date="2017" name="Genome Biol.">
        <title>Comparative genomics reveals high biological diversity and specific adaptations in the industrially and medically important fungal genus Aspergillus.</title>
        <authorList>
            <person name="de Vries R.P."/>
            <person name="Riley R."/>
            <person name="Wiebenga A."/>
            <person name="Aguilar-Osorio G."/>
            <person name="Amillis S."/>
            <person name="Uchima C.A."/>
            <person name="Anderluh G."/>
            <person name="Asadollahi M."/>
            <person name="Askin M."/>
            <person name="Barry K."/>
            <person name="Battaglia E."/>
            <person name="Bayram O."/>
            <person name="Benocci T."/>
            <person name="Braus-Stromeyer S.A."/>
            <person name="Caldana C."/>
            <person name="Canovas D."/>
            <person name="Cerqueira G.C."/>
            <person name="Chen F."/>
            <person name="Chen W."/>
            <person name="Choi C."/>
            <person name="Clum A."/>
            <person name="Dos Santos R.A."/>
            <person name="Damasio A.R."/>
            <person name="Diallinas G."/>
            <person name="Emri T."/>
            <person name="Fekete E."/>
            <person name="Flipphi M."/>
            <person name="Freyberg S."/>
            <person name="Gallo A."/>
            <person name="Gournas C."/>
            <person name="Habgood R."/>
            <person name="Hainaut M."/>
            <person name="Harispe M.L."/>
            <person name="Henrissat B."/>
            <person name="Hilden K.S."/>
            <person name="Hope R."/>
            <person name="Hossain A."/>
            <person name="Karabika E."/>
            <person name="Karaffa L."/>
            <person name="Karanyi Z."/>
            <person name="Krasevec N."/>
            <person name="Kuo A."/>
            <person name="Kusch H."/>
            <person name="LaButti K."/>
            <person name="Lagendijk E.L."/>
            <person name="Lapidus A."/>
            <person name="Levasseur A."/>
            <person name="Lindquist E."/>
            <person name="Lipzen A."/>
            <person name="Logrieco A.F."/>
            <person name="MacCabe A."/>
            <person name="Maekelae M.R."/>
            <person name="Malavazi I."/>
            <person name="Melin P."/>
            <person name="Meyer V."/>
            <person name="Mielnichuk N."/>
            <person name="Miskei M."/>
            <person name="Molnar A.P."/>
            <person name="Mule G."/>
            <person name="Ngan C.Y."/>
            <person name="Orejas M."/>
            <person name="Orosz E."/>
            <person name="Ouedraogo J.P."/>
            <person name="Overkamp K.M."/>
            <person name="Park H.-S."/>
            <person name="Perrone G."/>
            <person name="Piumi F."/>
            <person name="Punt P.J."/>
            <person name="Ram A.F."/>
            <person name="Ramon A."/>
            <person name="Rauscher S."/>
            <person name="Record E."/>
            <person name="Riano-Pachon D.M."/>
            <person name="Robert V."/>
            <person name="Roehrig J."/>
            <person name="Ruller R."/>
            <person name="Salamov A."/>
            <person name="Salih N.S."/>
            <person name="Samson R.A."/>
            <person name="Sandor E."/>
            <person name="Sanguinetti M."/>
            <person name="Schuetze T."/>
            <person name="Sepcic K."/>
            <person name="Shelest E."/>
            <person name="Sherlock G."/>
            <person name="Sophianopoulou V."/>
            <person name="Squina F.M."/>
            <person name="Sun H."/>
            <person name="Susca A."/>
            <person name="Todd R.B."/>
            <person name="Tsang A."/>
            <person name="Unkles S.E."/>
            <person name="van de Wiele N."/>
            <person name="van Rossen-Uffink D."/>
            <person name="Oliveira J.V."/>
            <person name="Vesth T.C."/>
            <person name="Visser J."/>
            <person name="Yu J.-H."/>
            <person name="Zhou M."/>
            <person name="Andersen M.R."/>
            <person name="Archer D.B."/>
            <person name="Baker S.E."/>
            <person name="Benoit I."/>
            <person name="Brakhage A.A."/>
            <person name="Braus G.H."/>
            <person name="Fischer R."/>
            <person name="Frisvad J.C."/>
            <person name="Goldman G.H."/>
            <person name="Houbraken J."/>
            <person name="Oakley B."/>
            <person name="Pocsi I."/>
            <person name="Scazzocchio C."/>
            <person name="Seiboth B."/>
            <person name="vanKuyk P.A."/>
            <person name="Wortman J."/>
            <person name="Dyer P.S."/>
            <person name="Grigoriev I.V."/>
        </authorList>
    </citation>
    <scope>NUCLEOTIDE SEQUENCE [LARGE SCALE GENOMIC DNA]</scope>
    <source>
        <strain evidence="3">ITEM 5010</strain>
    </source>
</reference>
<organism evidence="2 3">
    <name type="scientific">Aspergillus carbonarius (strain ITEM 5010)</name>
    <dbReference type="NCBI Taxonomy" id="602072"/>
    <lineage>
        <taxon>Eukaryota</taxon>
        <taxon>Fungi</taxon>
        <taxon>Dikarya</taxon>
        <taxon>Ascomycota</taxon>
        <taxon>Pezizomycotina</taxon>
        <taxon>Eurotiomycetes</taxon>
        <taxon>Eurotiomycetidae</taxon>
        <taxon>Eurotiales</taxon>
        <taxon>Aspergillaceae</taxon>
        <taxon>Aspergillus</taxon>
        <taxon>Aspergillus subgen. Circumdati</taxon>
    </lineage>
</organism>
<dbReference type="SUPFAM" id="SSF46966">
    <property type="entry name" value="Spectrin repeat"/>
    <property type="match status" value="1"/>
</dbReference>
<dbReference type="Proteomes" id="UP000188318">
    <property type="component" value="Unassembled WGS sequence"/>
</dbReference>
<keyword evidence="1" id="KW-0175">Coiled coil</keyword>
<proteinExistence type="predicted"/>
<evidence type="ECO:0000313" key="3">
    <source>
        <dbReference type="Proteomes" id="UP000188318"/>
    </source>
</evidence>
<dbReference type="AlphaFoldDB" id="A0A1R3S0A2"/>
<dbReference type="OMA" id="QRRFIPI"/>
<evidence type="ECO:0000313" key="2">
    <source>
        <dbReference type="EMBL" id="OOG00154.1"/>
    </source>
</evidence>
<dbReference type="VEuPathDB" id="FungiDB:ASPCADRAFT_127018"/>
<dbReference type="EMBL" id="KV907494">
    <property type="protein sequence ID" value="OOG00154.1"/>
    <property type="molecule type" value="Genomic_DNA"/>
</dbReference>
<accession>A0A1R3S0A2</accession>
<gene>
    <name evidence="2" type="ORF">ASPCADRAFT_127018</name>
</gene>
<keyword evidence="3" id="KW-1185">Reference proteome</keyword>
<name>A0A1R3S0A2_ASPC5</name>
<feature type="coiled-coil region" evidence="1">
    <location>
        <begin position="18"/>
        <end position="116"/>
    </location>
</feature>
<protein>
    <submittedName>
        <fullName evidence="2">Uncharacterized protein</fullName>
    </submittedName>
</protein>
<evidence type="ECO:0000256" key="1">
    <source>
        <dbReference type="SAM" id="Coils"/>
    </source>
</evidence>